<evidence type="ECO:0000256" key="10">
    <source>
        <dbReference type="ARBA" id="ARBA00023186"/>
    </source>
</evidence>
<organism evidence="17 18">
    <name type="scientific">Salmonirosea aquatica</name>
    <dbReference type="NCBI Taxonomy" id="2654236"/>
    <lineage>
        <taxon>Bacteria</taxon>
        <taxon>Pseudomonadati</taxon>
        <taxon>Bacteroidota</taxon>
        <taxon>Cytophagia</taxon>
        <taxon>Cytophagales</taxon>
        <taxon>Spirosomataceae</taxon>
        <taxon>Salmonirosea</taxon>
    </lineage>
</organism>
<evidence type="ECO:0000256" key="9">
    <source>
        <dbReference type="ARBA" id="ARBA00023136"/>
    </source>
</evidence>
<keyword evidence="8 13" id="KW-1133">Transmembrane helix</keyword>
<protein>
    <recommendedName>
        <fullName evidence="3 13">Membrane protein insertase YidC</fullName>
    </recommendedName>
    <alternativeName>
        <fullName evidence="12 13">Foldase YidC</fullName>
    </alternativeName>
    <alternativeName>
        <fullName evidence="11 13">Membrane integrase YidC</fullName>
    </alternativeName>
    <alternativeName>
        <fullName evidence="13">Membrane protein YidC</fullName>
    </alternativeName>
</protein>
<dbReference type="PANTHER" id="PTHR12428">
    <property type="entry name" value="OXA1"/>
    <property type="match status" value="1"/>
</dbReference>
<comment type="function">
    <text evidence="13">Required for the insertion and/or proper folding and/or complex formation of integral membrane proteins into the membrane. Involved in integration of membrane proteins that insert both dependently and independently of the Sec translocase complex, as well as at least some lipoproteins. Aids folding of multispanning membrane proteins.</text>
</comment>
<evidence type="ECO:0000256" key="6">
    <source>
        <dbReference type="ARBA" id="ARBA00022692"/>
    </source>
</evidence>
<dbReference type="GO" id="GO:0051205">
    <property type="term" value="P:protein insertion into membrane"/>
    <property type="evidence" value="ECO:0007669"/>
    <property type="project" value="TreeGrafter"/>
</dbReference>
<name>A0A7C9FFW2_9BACT</name>
<dbReference type="InterPro" id="IPR047196">
    <property type="entry name" value="YidC_ALB_C"/>
</dbReference>
<evidence type="ECO:0000256" key="1">
    <source>
        <dbReference type="ARBA" id="ARBA00004429"/>
    </source>
</evidence>
<proteinExistence type="inferred from homology"/>
<dbReference type="InterPro" id="IPR038221">
    <property type="entry name" value="YidC_periplasmic_sf"/>
</dbReference>
<dbReference type="GO" id="GO:0015031">
    <property type="term" value="P:protein transport"/>
    <property type="evidence" value="ECO:0007669"/>
    <property type="project" value="UniProtKB-KW"/>
</dbReference>
<dbReference type="GO" id="GO:0032977">
    <property type="term" value="F:membrane insertase activity"/>
    <property type="evidence" value="ECO:0007669"/>
    <property type="project" value="InterPro"/>
</dbReference>
<evidence type="ECO:0000256" key="11">
    <source>
        <dbReference type="ARBA" id="ARBA00033245"/>
    </source>
</evidence>
<sequence length="619" mass="70195">MERNQVIGLVLILLMLIGYQVLVPREEPTPVTQEQVTQATPAPAVSDTLYGPAAATAPDTARLKETYGDFATAAQGQAQDLTIETNDVRVVFSNKGGVMKEVMLKKYKTYDQKPLYLISDKHSRFQLQLPTQRGNMDLANLYFTTTATNRTLAENDSALVTYRLALSDNQFVEQTYLVRGSGYVIDYGIKNQGVGQADKPMLFNWQNDMLQFENDMQENRKVVTINYYTDELESLSPTPDSNVEADAESPVQWFTMKHKYFLAGLIAKNAPLQDVKLEAKVNPADSTIVKTLDVKATLASAAAQDGTARFQYYLGPNDYQILKNLPIENFDENVYLGYAFLKPINKYFLVPLFTLLENVFSNYGILIICLVLIVKTLLTPLTYKSYVSMAKMRVLAPELAELKEKNGDDMAKQQQDQMKLYQQVGVSPLSGCVPVLATMPILFSLFFLFPNLIELRQESFLWAKDLSTYDSFIKLPFTLPFYGSHVSLFTLMMTASSIAYAYYNNQMTPTQPGPVNMKFLSYVMPLMFMFVLNNFPAGLTFYYFVSNVVTIGQQLIIRRFVDEDKIKRILDENRAKNANGQKKQSKFQQYLEKTLQAGEEAKKKQAELERKQGKRKSKN</sequence>
<dbReference type="NCBIfam" id="TIGR03593">
    <property type="entry name" value="yidC_nterm"/>
    <property type="match status" value="1"/>
</dbReference>
<feature type="domain" description="Membrane insertase YidC N-terminal" evidence="16">
    <location>
        <begin position="81"/>
        <end position="347"/>
    </location>
</feature>
<comment type="caution">
    <text evidence="13">Lacks conserved residue(s) required for the propagation of feature annotation.</text>
</comment>
<feature type="region of interest" description="Disordered" evidence="14">
    <location>
        <begin position="598"/>
        <end position="619"/>
    </location>
</feature>
<feature type="transmembrane region" description="Helical" evidence="13">
    <location>
        <begin position="363"/>
        <end position="383"/>
    </location>
</feature>
<reference evidence="17 18" key="1">
    <citation type="submission" date="2019-10" db="EMBL/GenBank/DDBJ databases">
        <title>Draft Genome Sequence of Cytophagaceae sp. SJW1-29.</title>
        <authorList>
            <person name="Choi A."/>
        </authorList>
    </citation>
    <scope>NUCLEOTIDE SEQUENCE [LARGE SCALE GENOMIC DNA]</scope>
    <source>
        <strain evidence="17 18">SJW1-29</strain>
    </source>
</reference>
<dbReference type="PRINTS" id="PR00701">
    <property type="entry name" value="60KDINNERMP"/>
</dbReference>
<feature type="transmembrane region" description="Helical" evidence="13">
    <location>
        <begin position="515"/>
        <end position="535"/>
    </location>
</feature>
<dbReference type="Pfam" id="PF02096">
    <property type="entry name" value="60KD_IMP"/>
    <property type="match status" value="1"/>
</dbReference>
<feature type="transmembrane region" description="Helical" evidence="13">
    <location>
        <begin position="481"/>
        <end position="503"/>
    </location>
</feature>
<evidence type="ECO:0000313" key="18">
    <source>
        <dbReference type="Proteomes" id="UP000479293"/>
    </source>
</evidence>
<keyword evidence="4 13" id="KW-0813">Transport</keyword>
<dbReference type="HAMAP" id="MF_01810">
    <property type="entry name" value="YidC_type1"/>
    <property type="match status" value="1"/>
</dbReference>
<dbReference type="AlphaFoldDB" id="A0A7C9FFW2"/>
<dbReference type="InterPro" id="IPR001708">
    <property type="entry name" value="YidC/ALB3/OXA1/COX18"/>
</dbReference>
<evidence type="ECO:0000259" key="16">
    <source>
        <dbReference type="Pfam" id="PF14849"/>
    </source>
</evidence>
<dbReference type="EMBL" id="WHLY01000002">
    <property type="protein sequence ID" value="MPR37047.1"/>
    <property type="molecule type" value="Genomic_DNA"/>
</dbReference>
<dbReference type="CDD" id="cd20070">
    <property type="entry name" value="5TM_YidC_Alb3"/>
    <property type="match status" value="1"/>
</dbReference>
<evidence type="ECO:0000259" key="15">
    <source>
        <dbReference type="Pfam" id="PF02096"/>
    </source>
</evidence>
<dbReference type="NCBIfam" id="TIGR03592">
    <property type="entry name" value="yidC_oxa1_cterm"/>
    <property type="match status" value="1"/>
</dbReference>
<evidence type="ECO:0000256" key="5">
    <source>
        <dbReference type="ARBA" id="ARBA00022475"/>
    </source>
</evidence>
<keyword evidence="7 13" id="KW-0653">Protein transport</keyword>
<dbReference type="PANTHER" id="PTHR12428:SF65">
    <property type="entry name" value="CYTOCHROME C OXIDASE ASSEMBLY PROTEIN COX18, MITOCHONDRIAL"/>
    <property type="match status" value="1"/>
</dbReference>
<dbReference type="CDD" id="cd19961">
    <property type="entry name" value="EcYidC-like_peri"/>
    <property type="match status" value="1"/>
</dbReference>
<evidence type="ECO:0000256" key="2">
    <source>
        <dbReference type="ARBA" id="ARBA00010527"/>
    </source>
</evidence>
<feature type="compositionally biased region" description="Basic and acidic residues" evidence="14">
    <location>
        <begin position="599"/>
        <end position="611"/>
    </location>
</feature>
<evidence type="ECO:0000256" key="14">
    <source>
        <dbReference type="SAM" id="MobiDB-lite"/>
    </source>
</evidence>
<evidence type="ECO:0000313" key="17">
    <source>
        <dbReference type="EMBL" id="MPR37047.1"/>
    </source>
</evidence>
<evidence type="ECO:0000256" key="13">
    <source>
        <dbReference type="HAMAP-Rule" id="MF_01810"/>
    </source>
</evidence>
<feature type="domain" description="Membrane insertase YidC/Oxa/ALB C-terminal" evidence="15">
    <location>
        <begin position="363"/>
        <end position="559"/>
    </location>
</feature>
<evidence type="ECO:0000256" key="7">
    <source>
        <dbReference type="ARBA" id="ARBA00022927"/>
    </source>
</evidence>
<keyword evidence="6 13" id="KW-0812">Transmembrane</keyword>
<accession>A0A7C9FFW2</accession>
<feature type="region of interest" description="Disordered" evidence="14">
    <location>
        <begin position="32"/>
        <end position="51"/>
    </location>
</feature>
<dbReference type="Gene3D" id="2.70.98.90">
    <property type="match status" value="1"/>
</dbReference>
<evidence type="ECO:0000256" key="3">
    <source>
        <dbReference type="ARBA" id="ARBA00015325"/>
    </source>
</evidence>
<comment type="caution">
    <text evidence="17">The sequence shown here is derived from an EMBL/GenBank/DDBJ whole genome shotgun (WGS) entry which is preliminary data.</text>
</comment>
<dbReference type="GO" id="GO:0005886">
    <property type="term" value="C:plasma membrane"/>
    <property type="evidence" value="ECO:0007669"/>
    <property type="project" value="UniProtKB-SubCell"/>
</dbReference>
<keyword evidence="18" id="KW-1185">Reference proteome</keyword>
<keyword evidence="9 13" id="KW-0472">Membrane</keyword>
<evidence type="ECO:0000256" key="8">
    <source>
        <dbReference type="ARBA" id="ARBA00022989"/>
    </source>
</evidence>
<evidence type="ECO:0000256" key="12">
    <source>
        <dbReference type="ARBA" id="ARBA00033342"/>
    </source>
</evidence>
<keyword evidence="5 13" id="KW-1003">Cell membrane</keyword>
<dbReference type="InterPro" id="IPR028055">
    <property type="entry name" value="YidC/Oxa/ALB_C"/>
</dbReference>
<comment type="similarity">
    <text evidence="2 13">Belongs to the OXA1/ALB3/YidC family. Type 1 subfamily.</text>
</comment>
<dbReference type="NCBIfam" id="NF002356">
    <property type="entry name" value="PRK01318.2-3"/>
    <property type="match status" value="1"/>
</dbReference>
<comment type="subcellular location">
    <subcellularLocation>
        <location evidence="1">Cell inner membrane</location>
        <topology evidence="1">Multi-pass membrane protein</topology>
    </subcellularLocation>
    <subcellularLocation>
        <location evidence="13">Cell membrane</location>
        <topology evidence="13">Multi-pass membrane protein</topology>
    </subcellularLocation>
</comment>
<dbReference type="RefSeq" id="WP_152765521.1">
    <property type="nucleotide sequence ID" value="NZ_WHLY01000002.1"/>
</dbReference>
<dbReference type="InterPro" id="IPR019998">
    <property type="entry name" value="Membr_insert_YidC"/>
</dbReference>
<dbReference type="Pfam" id="PF14849">
    <property type="entry name" value="YidC_periplas"/>
    <property type="match status" value="1"/>
</dbReference>
<evidence type="ECO:0000256" key="4">
    <source>
        <dbReference type="ARBA" id="ARBA00022448"/>
    </source>
</evidence>
<gene>
    <name evidence="13 17" type="primary">yidC</name>
    <name evidence="17" type="ORF">GBK04_27850</name>
</gene>
<dbReference type="Proteomes" id="UP000479293">
    <property type="component" value="Unassembled WGS sequence"/>
</dbReference>
<comment type="subunit">
    <text evidence="13">Interacts with the Sec translocase complex via SecD. Specifically interacts with transmembrane segments of nascent integral membrane proteins during membrane integration.</text>
</comment>
<keyword evidence="10 13" id="KW-0143">Chaperone</keyword>
<dbReference type="InterPro" id="IPR028053">
    <property type="entry name" value="Membr_insert_YidC_N"/>
</dbReference>